<evidence type="ECO:0000256" key="2">
    <source>
        <dbReference type="ARBA" id="ARBA00016956"/>
    </source>
</evidence>
<dbReference type="PANTHER" id="PTHR11741">
    <property type="entry name" value="ELONGATION FACTOR TS"/>
    <property type="match status" value="1"/>
</dbReference>
<dbReference type="AlphaFoldDB" id="A0A1F7RK46"/>
<feature type="region of interest" description="Involved in Mg(2+) ion dislocation from EF-Tu" evidence="5">
    <location>
        <begin position="81"/>
        <end position="84"/>
    </location>
</feature>
<dbReference type="PANTHER" id="PTHR11741:SF0">
    <property type="entry name" value="ELONGATION FACTOR TS, MITOCHONDRIAL"/>
    <property type="match status" value="1"/>
</dbReference>
<dbReference type="FunFam" id="1.10.286.20:FF:000001">
    <property type="entry name" value="Elongation factor Ts"/>
    <property type="match status" value="1"/>
</dbReference>
<keyword evidence="3 5" id="KW-0251">Elongation factor</keyword>
<evidence type="ECO:0000256" key="3">
    <source>
        <dbReference type="ARBA" id="ARBA00022768"/>
    </source>
</evidence>
<evidence type="ECO:0000256" key="4">
    <source>
        <dbReference type="ARBA" id="ARBA00022917"/>
    </source>
</evidence>
<proteinExistence type="inferred from homology"/>
<dbReference type="HAMAP" id="MF_00050">
    <property type="entry name" value="EF_Ts"/>
    <property type="match status" value="1"/>
</dbReference>
<dbReference type="SUPFAM" id="SSF54713">
    <property type="entry name" value="Elongation factor Ts (EF-Ts), dimerisation domain"/>
    <property type="match status" value="1"/>
</dbReference>
<evidence type="ECO:0000256" key="5">
    <source>
        <dbReference type="HAMAP-Rule" id="MF_00050"/>
    </source>
</evidence>
<gene>
    <name evidence="5" type="primary">tsf</name>
    <name evidence="9" type="ORF">A2042_02995</name>
</gene>
<dbReference type="EMBL" id="MGDB01000063">
    <property type="protein sequence ID" value="OGL41811.1"/>
    <property type="molecule type" value="Genomic_DNA"/>
</dbReference>
<dbReference type="SUPFAM" id="SSF46934">
    <property type="entry name" value="UBA-like"/>
    <property type="match status" value="1"/>
</dbReference>
<comment type="function">
    <text evidence="5 6">Associates with the EF-Tu.GDP complex and induces the exchange of GDP to GTP. It remains bound to the aminoacyl-tRNA.EF-Tu.GTP complex up to the GTP hydrolysis stage on the ribosome.</text>
</comment>
<dbReference type="PROSITE" id="PS01127">
    <property type="entry name" value="EF_TS_2"/>
    <property type="match status" value="1"/>
</dbReference>
<dbReference type="InterPro" id="IPR014039">
    <property type="entry name" value="Transl_elong_EFTs/EF1B_dimer"/>
</dbReference>
<dbReference type="InterPro" id="IPR018101">
    <property type="entry name" value="Transl_elong_Ts_CS"/>
</dbReference>
<dbReference type="InterPro" id="IPR001816">
    <property type="entry name" value="Transl_elong_EFTs/EF1B"/>
</dbReference>
<dbReference type="NCBIfam" id="TIGR00116">
    <property type="entry name" value="tsf"/>
    <property type="match status" value="1"/>
</dbReference>
<comment type="caution">
    <text evidence="9">The sequence shown here is derived from an EMBL/GenBank/DDBJ whole genome shotgun (WGS) entry which is preliminary data.</text>
</comment>
<comment type="subcellular location">
    <subcellularLocation>
        <location evidence="5 7">Cytoplasm</location>
    </subcellularLocation>
</comment>
<dbReference type="Gene3D" id="1.10.8.10">
    <property type="entry name" value="DNA helicase RuvA subunit, C-terminal domain"/>
    <property type="match status" value="1"/>
</dbReference>
<dbReference type="InterPro" id="IPR009060">
    <property type="entry name" value="UBA-like_sf"/>
</dbReference>
<dbReference type="InterPro" id="IPR036402">
    <property type="entry name" value="EF-Ts_dimer_sf"/>
</dbReference>
<dbReference type="FunFam" id="1.10.8.10:FF:000001">
    <property type="entry name" value="Elongation factor Ts"/>
    <property type="match status" value="1"/>
</dbReference>
<keyword evidence="5" id="KW-0963">Cytoplasm</keyword>
<dbReference type="Pfam" id="PF00889">
    <property type="entry name" value="EF_TS"/>
    <property type="match status" value="1"/>
</dbReference>
<dbReference type="GO" id="GO:0003746">
    <property type="term" value="F:translation elongation factor activity"/>
    <property type="evidence" value="ECO:0007669"/>
    <property type="project" value="UniProtKB-UniRule"/>
</dbReference>
<dbReference type="PROSITE" id="PS01126">
    <property type="entry name" value="EF_TS_1"/>
    <property type="match status" value="1"/>
</dbReference>
<dbReference type="GO" id="GO:0005737">
    <property type="term" value="C:cytoplasm"/>
    <property type="evidence" value="ECO:0007669"/>
    <property type="project" value="UniProtKB-SubCell"/>
</dbReference>
<protein>
    <recommendedName>
        <fullName evidence="2 5">Elongation factor Ts</fullName>
        <shortName evidence="5">EF-Ts</shortName>
    </recommendedName>
</protein>
<comment type="similarity">
    <text evidence="1 5 6">Belongs to the EF-Ts family.</text>
</comment>
<keyword evidence="4 5" id="KW-0648">Protein biosynthesis</keyword>
<dbReference type="CDD" id="cd14275">
    <property type="entry name" value="UBA_EF-Ts"/>
    <property type="match status" value="1"/>
</dbReference>
<evidence type="ECO:0000313" key="9">
    <source>
        <dbReference type="EMBL" id="OGL41811.1"/>
    </source>
</evidence>
<evidence type="ECO:0000256" key="1">
    <source>
        <dbReference type="ARBA" id="ARBA00005532"/>
    </source>
</evidence>
<organism evidence="9 10">
    <name type="scientific">Candidatus Schekmanbacteria bacterium GWA2_38_11</name>
    <dbReference type="NCBI Taxonomy" id="1817876"/>
    <lineage>
        <taxon>Bacteria</taxon>
        <taxon>Candidatus Schekmaniibacteriota</taxon>
    </lineage>
</organism>
<feature type="domain" description="Translation elongation factor EFTs/EF1B dimerisation" evidence="8">
    <location>
        <begin position="50"/>
        <end position="197"/>
    </location>
</feature>
<dbReference type="Gene3D" id="3.30.479.20">
    <property type="entry name" value="Elongation factor Ts, dimerisation domain"/>
    <property type="match status" value="1"/>
</dbReference>
<evidence type="ECO:0000313" key="10">
    <source>
        <dbReference type="Proteomes" id="UP000178526"/>
    </source>
</evidence>
<dbReference type="Gene3D" id="1.10.286.20">
    <property type="match status" value="1"/>
</dbReference>
<accession>A0A1F7RK46</accession>
<evidence type="ECO:0000256" key="7">
    <source>
        <dbReference type="RuleBase" id="RU000643"/>
    </source>
</evidence>
<name>A0A1F7RK46_9BACT</name>
<reference evidence="9 10" key="1">
    <citation type="journal article" date="2016" name="Nat. Commun.">
        <title>Thousands of microbial genomes shed light on interconnected biogeochemical processes in an aquifer system.</title>
        <authorList>
            <person name="Anantharaman K."/>
            <person name="Brown C.T."/>
            <person name="Hug L.A."/>
            <person name="Sharon I."/>
            <person name="Castelle C.J."/>
            <person name="Probst A.J."/>
            <person name="Thomas B.C."/>
            <person name="Singh A."/>
            <person name="Wilkins M.J."/>
            <person name="Karaoz U."/>
            <person name="Brodie E.L."/>
            <person name="Williams K.H."/>
            <person name="Hubbard S.S."/>
            <person name="Banfield J.F."/>
        </authorList>
    </citation>
    <scope>NUCLEOTIDE SEQUENCE [LARGE SCALE GENOMIC DNA]</scope>
</reference>
<sequence length="216" mass="23847">MDVSASLVKDLREKTGAGVMDCKQALAESKGNLEEAIDILRKKGLAAARKKATRVAKEGIVGSYIHAGGKIGVLVEVNCETDFVAKTDDFKSLVKDIAMQIAAANPKYVSREQVSPEEIEREKKIYEAQAKESGKPAGVIDKMVQGKLEKYYELICLNEQVFIKDPELTIEQLIKGKIAQLGENISIKRFVRFHLGEDNQGQEYPAYRQAGFSNPA</sequence>
<dbReference type="Proteomes" id="UP000178526">
    <property type="component" value="Unassembled WGS sequence"/>
</dbReference>
<evidence type="ECO:0000259" key="8">
    <source>
        <dbReference type="Pfam" id="PF00889"/>
    </source>
</evidence>
<evidence type="ECO:0000256" key="6">
    <source>
        <dbReference type="RuleBase" id="RU000642"/>
    </source>
</evidence>